<evidence type="ECO:0000256" key="6">
    <source>
        <dbReference type="ARBA" id="ARBA00022989"/>
    </source>
</evidence>
<evidence type="ECO:0000313" key="11">
    <source>
        <dbReference type="EMBL" id="KAB0584600.1"/>
    </source>
</evidence>
<feature type="transmembrane region" description="Helical" evidence="9">
    <location>
        <begin position="131"/>
        <end position="152"/>
    </location>
</feature>
<comment type="subcellular location">
    <subcellularLocation>
        <location evidence="1">Cell membrane</location>
        <topology evidence="1">Multi-pass membrane protein</topology>
    </subcellularLocation>
</comment>
<dbReference type="InterPro" id="IPR036526">
    <property type="entry name" value="C-N_Hydrolase_sf"/>
</dbReference>
<evidence type="ECO:0000259" key="10">
    <source>
        <dbReference type="PROSITE" id="PS50263"/>
    </source>
</evidence>
<dbReference type="SUPFAM" id="SSF56317">
    <property type="entry name" value="Carbon-nitrogen hydrolase"/>
    <property type="match status" value="1"/>
</dbReference>
<dbReference type="InterPro" id="IPR004563">
    <property type="entry name" value="Apolipo_AcylTrfase"/>
</dbReference>
<evidence type="ECO:0000256" key="4">
    <source>
        <dbReference type="ARBA" id="ARBA00022679"/>
    </source>
</evidence>
<dbReference type="InterPro" id="IPR003010">
    <property type="entry name" value="C-N_Hydrolase"/>
</dbReference>
<keyword evidence="6 9" id="KW-1133">Transmembrane helix</keyword>
<reference evidence="11 12" key="1">
    <citation type="submission" date="2019-09" db="EMBL/GenBank/DDBJ databases">
        <title>Draft genome sequences of 48 bacterial type strains from the CCUG.</title>
        <authorList>
            <person name="Tunovic T."/>
            <person name="Pineiro-Iglesias B."/>
            <person name="Unosson C."/>
            <person name="Inganas E."/>
            <person name="Ohlen M."/>
            <person name="Cardew S."/>
            <person name="Jensie-Markopoulos S."/>
            <person name="Salva-Serra F."/>
            <person name="Jaen-Luchoro D."/>
            <person name="Karlsson R."/>
            <person name="Svensson-Stadler L."/>
            <person name="Chun J."/>
            <person name="Moore E."/>
        </authorList>
    </citation>
    <scope>NUCLEOTIDE SEQUENCE [LARGE SCALE GENOMIC DNA]</scope>
    <source>
        <strain evidence="11 12">CCUG 30977</strain>
    </source>
</reference>
<keyword evidence="4" id="KW-0808">Transferase</keyword>
<proteinExistence type="inferred from homology"/>
<organism evidence="11 12">
    <name type="scientific">Ideonella dechloratans</name>
    <dbReference type="NCBI Taxonomy" id="36863"/>
    <lineage>
        <taxon>Bacteria</taxon>
        <taxon>Pseudomonadati</taxon>
        <taxon>Pseudomonadota</taxon>
        <taxon>Betaproteobacteria</taxon>
        <taxon>Burkholderiales</taxon>
        <taxon>Sphaerotilaceae</taxon>
        <taxon>Ideonella</taxon>
    </lineage>
</organism>
<keyword evidence="7 9" id="KW-0472">Membrane</keyword>
<keyword evidence="8" id="KW-0012">Acyltransferase</keyword>
<evidence type="ECO:0000256" key="3">
    <source>
        <dbReference type="ARBA" id="ARBA00022475"/>
    </source>
</evidence>
<keyword evidence="12" id="KW-1185">Reference proteome</keyword>
<dbReference type="PROSITE" id="PS51257">
    <property type="entry name" value="PROKAR_LIPOPROTEIN"/>
    <property type="match status" value="1"/>
</dbReference>
<evidence type="ECO:0000256" key="7">
    <source>
        <dbReference type="ARBA" id="ARBA00023136"/>
    </source>
</evidence>
<dbReference type="Pfam" id="PF00795">
    <property type="entry name" value="CN_hydrolase"/>
    <property type="match status" value="1"/>
</dbReference>
<dbReference type="EMBL" id="VZPB01000005">
    <property type="protein sequence ID" value="KAB0584600.1"/>
    <property type="molecule type" value="Genomic_DNA"/>
</dbReference>
<evidence type="ECO:0000256" key="5">
    <source>
        <dbReference type="ARBA" id="ARBA00022692"/>
    </source>
</evidence>
<evidence type="ECO:0000313" key="12">
    <source>
        <dbReference type="Proteomes" id="UP000430120"/>
    </source>
</evidence>
<dbReference type="AlphaFoldDB" id="A0A643FIS7"/>
<comment type="caution">
    <text evidence="11">The sequence shown here is derived from an EMBL/GenBank/DDBJ whole genome shotgun (WGS) entry which is preliminary data.</text>
</comment>
<dbReference type="RefSeq" id="WP_151122548.1">
    <property type="nucleotide sequence ID" value="NZ_CP088081.1"/>
</dbReference>
<dbReference type="PANTHER" id="PTHR38686:SF1">
    <property type="entry name" value="APOLIPOPROTEIN N-ACYLTRANSFERASE"/>
    <property type="match status" value="1"/>
</dbReference>
<evidence type="ECO:0000256" key="1">
    <source>
        <dbReference type="ARBA" id="ARBA00004651"/>
    </source>
</evidence>
<evidence type="ECO:0000256" key="8">
    <source>
        <dbReference type="ARBA" id="ARBA00023315"/>
    </source>
</evidence>
<dbReference type="GO" id="GO:0005886">
    <property type="term" value="C:plasma membrane"/>
    <property type="evidence" value="ECO:0007669"/>
    <property type="project" value="UniProtKB-SubCell"/>
</dbReference>
<dbReference type="PROSITE" id="PS50263">
    <property type="entry name" value="CN_HYDROLASE"/>
    <property type="match status" value="1"/>
</dbReference>
<feature type="transmembrane region" description="Helical" evidence="9">
    <location>
        <begin position="63"/>
        <end position="84"/>
    </location>
</feature>
<dbReference type="OrthoDB" id="9804277at2"/>
<dbReference type="Proteomes" id="UP000430120">
    <property type="component" value="Unassembled WGS sequence"/>
</dbReference>
<feature type="transmembrane region" description="Helical" evidence="9">
    <location>
        <begin position="172"/>
        <end position="195"/>
    </location>
</feature>
<feature type="transmembrane region" description="Helical" evidence="9">
    <location>
        <begin position="38"/>
        <end position="56"/>
    </location>
</feature>
<dbReference type="PANTHER" id="PTHR38686">
    <property type="entry name" value="APOLIPOPROTEIN N-ACYLTRANSFERASE"/>
    <property type="match status" value="1"/>
</dbReference>
<sequence length="555" mass="58059">MLRTLSRFAFAPCPPPAQGLLAAGCGATVGLGCAWPVLWPLVLWALLVWLGLLQAAARHGHRALLFTALGLCAWSLTGLGWAVIPVRPEAPWRPVLQAGLLVLVLAHHLLCALPGWLAGRLLLRRAPAERQVLLAWGLALASAEALRPLGWWGHGYGGLATALVEAPGSRCLLPWLSGLGWASVWLSLCVGLTALAGRAGRSPLPNLARRALGAAGLLLAAGLGAFSLAADRNAPTSSGSTPVMANVDADTVTALALGTDRDRAAPWTAAARDAAMARLMHALAQLPPGGVLATAETYLPQSAPESPIGAWGELLAAVAARQGDVLLGMPQWVRQGDAAAYPVNAVLHLAPARQAVYGKARLVPLGEYLPDTAWSRPLARWFFASARGEQPAPATLQAPLFVAGHPVGVLICHELSLPDLARDRALAGDWLLVAADDSWVGRADYLGQMRALLRLRALETGRPVLRVASGGPSLLATPDGQLQRQPDGLGAAAWPVRFQAPMTPGAPALRWGPGIALLPWLALLAVLWRIGGAVPRAGATVHPSPLQEWPHADAS</sequence>
<dbReference type="Gene3D" id="3.60.110.10">
    <property type="entry name" value="Carbon-nitrogen hydrolase"/>
    <property type="match status" value="1"/>
</dbReference>
<feature type="transmembrane region" description="Helical" evidence="9">
    <location>
        <begin position="207"/>
        <end position="230"/>
    </location>
</feature>
<feature type="domain" description="CN hydrolase" evidence="10">
    <location>
        <begin position="257"/>
        <end position="504"/>
    </location>
</feature>
<protein>
    <recommendedName>
        <fullName evidence="10">CN hydrolase domain-containing protein</fullName>
    </recommendedName>
</protein>
<evidence type="ECO:0000256" key="9">
    <source>
        <dbReference type="SAM" id="Phobius"/>
    </source>
</evidence>
<gene>
    <name evidence="11" type="ORF">F7Q92_03565</name>
</gene>
<keyword evidence="3" id="KW-1003">Cell membrane</keyword>
<name>A0A643FIS7_IDEDE</name>
<feature type="transmembrane region" description="Helical" evidence="9">
    <location>
        <begin position="96"/>
        <end position="119"/>
    </location>
</feature>
<comment type="similarity">
    <text evidence="2">Belongs to the CN hydrolase family. Apolipoprotein N-acyltransferase subfamily.</text>
</comment>
<dbReference type="GO" id="GO:0042158">
    <property type="term" value="P:lipoprotein biosynthetic process"/>
    <property type="evidence" value="ECO:0007669"/>
    <property type="project" value="InterPro"/>
</dbReference>
<keyword evidence="5 9" id="KW-0812">Transmembrane</keyword>
<accession>A0A643FIS7</accession>
<evidence type="ECO:0000256" key="2">
    <source>
        <dbReference type="ARBA" id="ARBA00010065"/>
    </source>
</evidence>
<dbReference type="GO" id="GO:0016410">
    <property type="term" value="F:N-acyltransferase activity"/>
    <property type="evidence" value="ECO:0007669"/>
    <property type="project" value="InterPro"/>
</dbReference>